<gene>
    <name evidence="1" type="ORF">LPC04_21390</name>
</gene>
<evidence type="ECO:0000313" key="1">
    <source>
        <dbReference type="EMBL" id="MCK9688269.1"/>
    </source>
</evidence>
<comment type="caution">
    <text evidence="1">The sequence shown here is derived from an EMBL/GenBank/DDBJ whole genome shotgun (WGS) entry which is preliminary data.</text>
</comment>
<keyword evidence="2" id="KW-1185">Reference proteome</keyword>
<reference evidence="1" key="1">
    <citation type="submission" date="2021-11" db="EMBL/GenBank/DDBJ databases">
        <title>BS-T2-15 a new species belonging to the Comamonadaceae family isolated from the soil of a French oak forest.</title>
        <authorList>
            <person name="Mieszkin S."/>
            <person name="Alain K."/>
        </authorList>
    </citation>
    <scope>NUCLEOTIDE SEQUENCE</scope>
    <source>
        <strain evidence="1">BS-T2-15</strain>
    </source>
</reference>
<proteinExistence type="predicted"/>
<dbReference type="RefSeq" id="WP_275684317.1">
    <property type="nucleotide sequence ID" value="NZ_JAJLJH010000008.1"/>
</dbReference>
<protein>
    <submittedName>
        <fullName evidence="1">Uncharacterized protein</fullName>
    </submittedName>
</protein>
<organism evidence="1 2">
    <name type="scientific">Scleromatobacter humisilvae</name>
    <dbReference type="NCBI Taxonomy" id="2897159"/>
    <lineage>
        <taxon>Bacteria</taxon>
        <taxon>Pseudomonadati</taxon>
        <taxon>Pseudomonadota</taxon>
        <taxon>Betaproteobacteria</taxon>
        <taxon>Burkholderiales</taxon>
        <taxon>Sphaerotilaceae</taxon>
        <taxon>Scleromatobacter</taxon>
    </lineage>
</organism>
<accession>A0A9X1YKJ5</accession>
<name>A0A9X1YKJ5_9BURK</name>
<dbReference type="EMBL" id="JAJLJH010000008">
    <property type="protein sequence ID" value="MCK9688269.1"/>
    <property type="molecule type" value="Genomic_DNA"/>
</dbReference>
<dbReference type="Proteomes" id="UP001139353">
    <property type="component" value="Unassembled WGS sequence"/>
</dbReference>
<sequence length="227" mass="23460">MASTLALAAAKPPPGVAANCPVHASAVVEHFMGADCMDCWKATPPAPGAGPVGDSEWSMDWIAPAADDAPMAPGALPEAADRLARIGPGLPALLAAPPSAFDATTVLDAPSAKRRFFVHSSLPHNGYMGVQMHATGVWPEGSTGWIALVELIPVGVRDTPIPRRLVRVLVGPLKLPAGPGASNAVAPLYGLRWPENAHADQLVATAWIEDAGGRITQIATDRCADPK</sequence>
<dbReference type="AlphaFoldDB" id="A0A9X1YKJ5"/>
<evidence type="ECO:0000313" key="2">
    <source>
        <dbReference type="Proteomes" id="UP001139353"/>
    </source>
</evidence>